<protein>
    <recommendedName>
        <fullName evidence="3">Reverse transcriptase domain-containing protein</fullName>
    </recommendedName>
</protein>
<evidence type="ECO:0008006" key="3">
    <source>
        <dbReference type="Google" id="ProtNLM"/>
    </source>
</evidence>
<comment type="caution">
    <text evidence="2">The sequence shown here is derived from an EMBL/GenBank/DDBJ whole genome shotgun (WGS) entry which is preliminary data.</text>
</comment>
<evidence type="ECO:0000256" key="1">
    <source>
        <dbReference type="SAM" id="MobiDB-lite"/>
    </source>
</evidence>
<evidence type="ECO:0000313" key="2">
    <source>
        <dbReference type="EMBL" id="GEZ07245.1"/>
    </source>
</evidence>
<feature type="region of interest" description="Disordered" evidence="1">
    <location>
        <begin position="355"/>
        <end position="375"/>
    </location>
</feature>
<feature type="compositionally biased region" description="Low complexity" evidence="1">
    <location>
        <begin position="244"/>
        <end position="254"/>
    </location>
</feature>
<feature type="region of interest" description="Disordered" evidence="1">
    <location>
        <begin position="126"/>
        <end position="152"/>
    </location>
</feature>
<reference evidence="2" key="1">
    <citation type="journal article" date="2019" name="Sci. Rep.">
        <title>Draft genome of Tanacetum cinerariifolium, the natural source of mosquito coil.</title>
        <authorList>
            <person name="Yamashiro T."/>
            <person name="Shiraishi A."/>
            <person name="Satake H."/>
            <person name="Nakayama K."/>
        </authorList>
    </citation>
    <scope>NUCLEOTIDE SEQUENCE</scope>
</reference>
<gene>
    <name evidence="2" type="ORF">Tci_479218</name>
</gene>
<feature type="compositionally biased region" description="Low complexity" evidence="1">
    <location>
        <begin position="314"/>
        <end position="325"/>
    </location>
</feature>
<sequence length="647" mass="70992">MQIRFQFTVHLKILGSGLIQGNSSQAALAIAISSDSSDESVGSPPFRVILFGDIPTVIPSTFVIAPVTYAIAPVISFAAYVVETAIVASPTGLCGLAPYSDLDSDSPDEMASLECITPLPATSSFLFTDSSEDPDPSEASDSSKAPPSQDPYVTTVAHWRSRVPIHSSSPSDFPIAPVTAPPRTRRRAAILIQLGEAIPLGRPYGTRLNGPRRVMTARKRVGPLPARRLAWRRVSPCSLDHHPSSSSSPMDSLPVHPSGLDAPAQAHSRSSTRVVSLSTFYPLTTSESSSGDSSERPLYSSSHSVGPSRKRCRSPTNSVPSSTPVIGSLAPTRADDLPPCKRELDIVNGDDVKDHIKVDPRDDKEDFEASDGDTAVLGIDPRSVPMVDEEIIEPVGGDYSSSSGTRDGTVRSVEDIPVDLDDAIRDFYHHMSEVRVDMIVGIETTQRRLEYDQMIASKERVGMVESIRSLRLQNLKVRALLCIKRDHVDSLRLHMSRSQEEFWQIRDDRDDLRRKLIRKMTYTRFGMTPAAIEEMINRRVVEALEAHEINRNLRLENKNGNGNGINGGNGNDDGGNGNGNGGNRNGDGRGDRLATRECTYQDFMKCQPLNFKGTKGVVGLIRWCEKMETVFHISNYPERYQVKLVFV</sequence>
<proteinExistence type="predicted"/>
<name>A0A699I146_TANCI</name>
<feature type="compositionally biased region" description="Gly residues" evidence="1">
    <location>
        <begin position="561"/>
        <end position="585"/>
    </location>
</feature>
<dbReference type="EMBL" id="BKCJ010237996">
    <property type="protein sequence ID" value="GEZ07245.1"/>
    <property type="molecule type" value="Genomic_DNA"/>
</dbReference>
<feature type="compositionally biased region" description="Low complexity" evidence="1">
    <location>
        <begin position="268"/>
        <end position="279"/>
    </location>
</feature>
<dbReference type="AlphaFoldDB" id="A0A699I146"/>
<feature type="region of interest" description="Disordered" evidence="1">
    <location>
        <begin position="555"/>
        <end position="590"/>
    </location>
</feature>
<accession>A0A699I146</accession>
<feature type="region of interest" description="Disordered" evidence="1">
    <location>
        <begin position="238"/>
        <end position="337"/>
    </location>
</feature>
<organism evidence="2">
    <name type="scientific">Tanacetum cinerariifolium</name>
    <name type="common">Dalmatian daisy</name>
    <name type="synonym">Chrysanthemum cinerariifolium</name>
    <dbReference type="NCBI Taxonomy" id="118510"/>
    <lineage>
        <taxon>Eukaryota</taxon>
        <taxon>Viridiplantae</taxon>
        <taxon>Streptophyta</taxon>
        <taxon>Embryophyta</taxon>
        <taxon>Tracheophyta</taxon>
        <taxon>Spermatophyta</taxon>
        <taxon>Magnoliopsida</taxon>
        <taxon>eudicotyledons</taxon>
        <taxon>Gunneridae</taxon>
        <taxon>Pentapetalae</taxon>
        <taxon>asterids</taxon>
        <taxon>campanulids</taxon>
        <taxon>Asterales</taxon>
        <taxon>Asteraceae</taxon>
        <taxon>Asteroideae</taxon>
        <taxon>Anthemideae</taxon>
        <taxon>Anthemidinae</taxon>
        <taxon>Tanacetum</taxon>
    </lineage>
</organism>
<feature type="compositionally biased region" description="Basic and acidic residues" evidence="1">
    <location>
        <begin position="355"/>
        <end position="364"/>
    </location>
</feature>